<dbReference type="GO" id="GO:0005634">
    <property type="term" value="C:nucleus"/>
    <property type="evidence" value="ECO:0007669"/>
    <property type="project" value="TreeGrafter"/>
</dbReference>
<feature type="compositionally biased region" description="Pro residues" evidence="1">
    <location>
        <begin position="849"/>
        <end position="859"/>
    </location>
</feature>
<evidence type="ECO:0000313" key="2">
    <source>
        <dbReference type="EMBL" id="JAP83171.1"/>
    </source>
</evidence>
<proteinExistence type="predicted"/>
<name>A0A131YZ48_RHIAP</name>
<organism evidence="2">
    <name type="scientific">Rhipicephalus appendiculatus</name>
    <name type="common">Brown ear tick</name>
    <dbReference type="NCBI Taxonomy" id="34631"/>
    <lineage>
        <taxon>Eukaryota</taxon>
        <taxon>Metazoa</taxon>
        <taxon>Ecdysozoa</taxon>
        <taxon>Arthropoda</taxon>
        <taxon>Chelicerata</taxon>
        <taxon>Arachnida</taxon>
        <taxon>Acari</taxon>
        <taxon>Parasitiformes</taxon>
        <taxon>Ixodida</taxon>
        <taxon>Ixodoidea</taxon>
        <taxon>Ixodidae</taxon>
        <taxon>Rhipicephalinae</taxon>
        <taxon>Rhipicephalus</taxon>
        <taxon>Rhipicephalus</taxon>
    </lineage>
</organism>
<feature type="region of interest" description="Disordered" evidence="1">
    <location>
        <begin position="823"/>
        <end position="946"/>
    </location>
</feature>
<dbReference type="EMBL" id="GEDV01005386">
    <property type="protein sequence ID" value="JAP83171.1"/>
    <property type="molecule type" value="Transcribed_RNA"/>
</dbReference>
<feature type="compositionally biased region" description="Gly residues" evidence="1">
    <location>
        <begin position="707"/>
        <end position="720"/>
    </location>
</feature>
<evidence type="ECO:0000256" key="1">
    <source>
        <dbReference type="SAM" id="MobiDB-lite"/>
    </source>
</evidence>
<reference evidence="2" key="1">
    <citation type="journal article" date="2016" name="Ticks Tick Borne Dis.">
        <title>De novo assembly and annotation of the salivary gland transcriptome of Rhipicephalus appendiculatus male and female ticks during blood feeding.</title>
        <authorList>
            <person name="de Castro M.H."/>
            <person name="de Klerk D."/>
            <person name="Pienaar R."/>
            <person name="Latif A.A."/>
            <person name="Rees D.J."/>
            <person name="Mans B.J."/>
        </authorList>
    </citation>
    <scope>NUCLEOTIDE SEQUENCE</scope>
    <source>
        <tissue evidence="2">Salivary glands</tissue>
    </source>
</reference>
<feature type="region of interest" description="Disordered" evidence="1">
    <location>
        <begin position="695"/>
        <end position="807"/>
    </location>
</feature>
<feature type="compositionally biased region" description="Acidic residues" evidence="1">
    <location>
        <begin position="797"/>
        <end position="806"/>
    </location>
</feature>
<accession>A0A131YZ48</accession>
<feature type="compositionally biased region" description="Polar residues" evidence="1">
    <location>
        <begin position="823"/>
        <end position="833"/>
    </location>
</feature>
<feature type="compositionally biased region" description="Acidic residues" evidence="1">
    <location>
        <begin position="731"/>
        <end position="772"/>
    </location>
</feature>
<feature type="compositionally biased region" description="Basic and acidic residues" evidence="1">
    <location>
        <begin position="894"/>
        <end position="908"/>
    </location>
</feature>
<protein>
    <submittedName>
        <fullName evidence="2">Proline-, glutamic acid-and leucine-rich protein 1</fullName>
    </submittedName>
</protein>
<dbReference type="PANTHER" id="PTHR34105">
    <property type="entry name" value="PROLINE-, GLUTAMIC ACID- AND LEUCINE-RICH PROTEIN 1"/>
    <property type="match status" value="1"/>
</dbReference>
<dbReference type="SUPFAM" id="SSF48371">
    <property type="entry name" value="ARM repeat"/>
    <property type="match status" value="1"/>
</dbReference>
<dbReference type="AlphaFoldDB" id="A0A131YZ48"/>
<sequence length="962" mass="104289">MFTVLERSFDSKQSPKSKLNFLEASQANSDYFGQADFTPKVVATKVKSLLQSQKTSYDALLLLDCYLSTFPVGIVQADALFWTRSIIHLLAGKRPRGAQRAGWRLLCRLLPLLSEQLNRDAAGLMPVLLERLLAHLSSPTEREPDEGALRCLLVCMKEYGRLMSSVQDALEKTLLRLLVTWNSQLVQELVCECVALLPCCRRAGGGGNKGAAASEAWSQQLGRLMATVHTALDSLFQDLHIDKGRPRADKAVPLEVPSSPEESHQASLLCWRRTMSLMRTINLMLVGSSIHQPVLVPFEDVLELVYRVLGAHLPVKSSGATAQANLVAAILPSIQHEAVQLLSQLICSCRQLLMPEAVNIVNLIEEVCLRTTQDLSNDTRRLRQACYAALSLWLQTIRSRLGLSSLVEKLVPHLLQDIEPVGATTVQLASSRNGGTTPHKDRNKVDDSFNLESCAQLCENALKALQSLVSAPGAIMKPETVQEIQCSVVTLLLRLQQPGNPLPQPYRSPRCRRSLYALLLSLAASRNGPPPLHCCARLFNVGLKDTCYEVVELCSQALSCLSLHPQGSGPTGAWPPLRCHRAAWVLADGACQTTPPTLASVGCQAQLQPPPSSPRAPAVAVPQPIKRKAATAMHFRAKRITTLGPMYRTSNQETEVLSDEDGHEYMDYEEDYEDAELEKLQAIEAMQMRHPPVNGQGFHERHLGSAVGPGTGGRSAGGATGPARLVPVAEDSSEDEEGSEEDYDEDEEEGDYGESAEEPCIEAIELESDDVDGSGLPPPESDGAPEEAALTVLEASHEEDQEEVGVESDAAFSIAADVTEASVTVTPASSQPSIVVEDGHAEEEEEEVPPQPQPQPEPCPTEEAGAEVVQEPCTVTAEPEASKVEVEEPVLVENHAEEEKGDDSKQEACEETGLPPPSEPCIEPIVTKPTSEEANKVAAEATEEGPGVTEMLQDFVDCGPDE</sequence>
<dbReference type="InterPro" id="IPR016024">
    <property type="entry name" value="ARM-type_fold"/>
</dbReference>
<dbReference type="PANTHER" id="PTHR34105:SF1">
    <property type="entry name" value="PROLINE-, GLUTAMIC ACID- AND LEUCINE-RICH PROTEIN 1"/>
    <property type="match status" value="1"/>
</dbReference>
<dbReference type="GO" id="GO:0006364">
    <property type="term" value="P:rRNA processing"/>
    <property type="evidence" value="ECO:0007669"/>
    <property type="project" value="TreeGrafter"/>
</dbReference>